<dbReference type="FunFam" id="1.20.1070.10:FF:000043">
    <property type="entry name" value="adhesion G-protein coupled receptor G2 isoform X1"/>
    <property type="match status" value="1"/>
</dbReference>
<dbReference type="CDD" id="cd15997">
    <property type="entry name" value="7tmB2_GPR112"/>
    <property type="match status" value="1"/>
</dbReference>
<keyword evidence="5 7" id="KW-0472">Membrane</keyword>
<dbReference type="PROSITE" id="PS50261">
    <property type="entry name" value="G_PROTEIN_RECEP_F2_4"/>
    <property type="match status" value="1"/>
</dbReference>
<dbReference type="Gene3D" id="1.20.1070.10">
    <property type="entry name" value="Rhodopsin 7-helix transmembrane proteins"/>
    <property type="match status" value="1"/>
</dbReference>
<dbReference type="PANTHER" id="PTHR12011:SF277">
    <property type="entry name" value="ADHESION G-PROTEIN COUPLED RECEPTOR G4"/>
    <property type="match status" value="1"/>
</dbReference>
<dbReference type="PROSITE" id="PS50221">
    <property type="entry name" value="GAIN_B"/>
    <property type="match status" value="1"/>
</dbReference>
<proteinExistence type="predicted"/>
<evidence type="ECO:0000256" key="7">
    <source>
        <dbReference type="SAM" id="Phobius"/>
    </source>
</evidence>
<evidence type="ECO:0000259" key="8">
    <source>
        <dbReference type="PROSITE" id="PS50221"/>
    </source>
</evidence>
<feature type="transmembrane region" description="Helical" evidence="7">
    <location>
        <begin position="290"/>
        <end position="311"/>
    </location>
</feature>
<dbReference type="InterPro" id="IPR000832">
    <property type="entry name" value="GPCR_2_secretin-like"/>
</dbReference>
<dbReference type="GeneTree" id="ENSGT00940000156341"/>
<evidence type="ECO:0000256" key="1">
    <source>
        <dbReference type="ARBA" id="ARBA00004141"/>
    </source>
</evidence>
<feature type="domain" description="G-protein coupled receptors family 2 profile 2" evidence="9">
    <location>
        <begin position="96"/>
        <end position="341"/>
    </location>
</feature>
<keyword evidence="6" id="KW-1015">Disulfide bond</keyword>
<dbReference type="GO" id="GO:0005886">
    <property type="term" value="C:plasma membrane"/>
    <property type="evidence" value="ECO:0007669"/>
    <property type="project" value="TreeGrafter"/>
</dbReference>
<protein>
    <submittedName>
        <fullName evidence="10">Uncharacterized protein</fullName>
    </submittedName>
</protein>
<dbReference type="Pfam" id="PF00002">
    <property type="entry name" value="7tm_2"/>
    <property type="match status" value="1"/>
</dbReference>
<organism evidence="10 11">
    <name type="scientific">Cyclopterus lumpus</name>
    <name type="common">Lumpsucker</name>
    <dbReference type="NCBI Taxonomy" id="8103"/>
    <lineage>
        <taxon>Eukaryota</taxon>
        <taxon>Metazoa</taxon>
        <taxon>Chordata</taxon>
        <taxon>Craniata</taxon>
        <taxon>Vertebrata</taxon>
        <taxon>Euteleostomi</taxon>
        <taxon>Actinopterygii</taxon>
        <taxon>Neopterygii</taxon>
        <taxon>Teleostei</taxon>
        <taxon>Neoteleostei</taxon>
        <taxon>Acanthomorphata</taxon>
        <taxon>Eupercaria</taxon>
        <taxon>Perciformes</taxon>
        <taxon>Cottioidei</taxon>
        <taxon>Cottales</taxon>
        <taxon>Cyclopteridae</taxon>
        <taxon>Cyclopterus</taxon>
    </lineage>
</organism>
<feature type="transmembrane region" description="Helical" evidence="7">
    <location>
        <begin position="244"/>
        <end position="269"/>
    </location>
</feature>
<keyword evidence="2 7" id="KW-0812">Transmembrane</keyword>
<evidence type="ECO:0000259" key="9">
    <source>
        <dbReference type="PROSITE" id="PS50261"/>
    </source>
</evidence>
<dbReference type="InterPro" id="IPR057244">
    <property type="entry name" value="GAIN_B"/>
</dbReference>
<feature type="transmembrane region" description="Helical" evidence="7">
    <location>
        <begin position="169"/>
        <end position="191"/>
    </location>
</feature>
<dbReference type="InterPro" id="IPR017983">
    <property type="entry name" value="GPCR_2_secretin-like_CS"/>
</dbReference>
<dbReference type="GO" id="GO:0004930">
    <property type="term" value="F:G protein-coupled receptor activity"/>
    <property type="evidence" value="ECO:0007669"/>
    <property type="project" value="InterPro"/>
</dbReference>
<dbReference type="Proteomes" id="UP000694565">
    <property type="component" value="Unplaced"/>
</dbReference>
<comment type="subcellular location">
    <subcellularLocation>
        <location evidence="1">Membrane</location>
        <topology evidence="1">Multi-pass membrane protein</topology>
    </subcellularLocation>
</comment>
<dbReference type="PANTHER" id="PTHR12011">
    <property type="entry name" value="ADHESION G-PROTEIN COUPLED RECEPTOR"/>
    <property type="match status" value="1"/>
</dbReference>
<dbReference type="SMART" id="SM00303">
    <property type="entry name" value="GPS"/>
    <property type="match status" value="1"/>
</dbReference>
<evidence type="ECO:0000256" key="3">
    <source>
        <dbReference type="ARBA" id="ARBA00022729"/>
    </source>
</evidence>
<evidence type="ECO:0000256" key="2">
    <source>
        <dbReference type="ARBA" id="ARBA00022692"/>
    </source>
</evidence>
<dbReference type="InterPro" id="IPR046338">
    <property type="entry name" value="GAIN_dom_sf"/>
</dbReference>
<dbReference type="PRINTS" id="PR00249">
    <property type="entry name" value="GPCRSECRETIN"/>
</dbReference>
<reference evidence="10" key="2">
    <citation type="submission" date="2025-09" db="UniProtKB">
        <authorList>
            <consortium name="Ensembl"/>
        </authorList>
    </citation>
    <scope>IDENTIFICATION</scope>
</reference>
<feature type="transmembrane region" description="Helical" evidence="7">
    <location>
        <begin position="98"/>
        <end position="120"/>
    </location>
</feature>
<dbReference type="InterPro" id="IPR000203">
    <property type="entry name" value="GPS"/>
</dbReference>
<dbReference type="Gene3D" id="2.60.220.50">
    <property type="match status" value="1"/>
</dbReference>
<dbReference type="AlphaFoldDB" id="A0A8C3AWQ6"/>
<feature type="transmembrane region" description="Helical" evidence="7">
    <location>
        <begin position="31"/>
        <end position="56"/>
    </location>
</feature>
<dbReference type="InterPro" id="IPR017981">
    <property type="entry name" value="GPCR_2-like_7TM"/>
</dbReference>
<dbReference type="Ensembl" id="ENSCLMT00005049320.1">
    <property type="protein sequence ID" value="ENSCLMP00005047682.1"/>
    <property type="gene ID" value="ENSCLMG00005021853.1"/>
</dbReference>
<dbReference type="GO" id="GO:0007189">
    <property type="term" value="P:adenylate cyclase-activating G protein-coupled receptor signaling pathway"/>
    <property type="evidence" value="ECO:0007669"/>
    <property type="project" value="TreeGrafter"/>
</dbReference>
<sequence>SFVVSASINNGRISNLKDRVVVTFTTVIKHVCLCVCVCVCVCACVCVCVCVCVSGGRGGWNSRGCETQSVSAKRTSCLCDHLTHFAVLLVSHSQILTVISYLGCGISSIFLGITLLTYLSFEKLRRDYPSKILINLSAALLGLSMLFLLDSWLSSFSNYSLCIATAATLHYFLLASFTWMGLEAVHMYLALVKVFNIYVPSYILKFCAVGWGVPLVIVSLVLAIDKDAYGSSLPEACWLQNDVFFYVTVVAFVLLIVLGNTSVFIVVLIQIRQMRTNKHSTNRLNSLHDLRAVASLTVLLGLTWSMGFFSFGPGKVVLMYLFSIFNTLQGFFVFLFHCLMKENVRKQWRIHLCCGRFRLSNGSDWSRSMTLGGRCKNNHLINSDSVASENTSTIRKVSDSSTGSTPNHHQGA</sequence>
<evidence type="ECO:0000256" key="5">
    <source>
        <dbReference type="ARBA" id="ARBA00023136"/>
    </source>
</evidence>
<feature type="domain" description="GAIN-B" evidence="8">
    <location>
        <begin position="1"/>
        <end position="95"/>
    </location>
</feature>
<feature type="transmembrane region" description="Helical" evidence="7">
    <location>
        <begin position="317"/>
        <end position="339"/>
    </location>
</feature>
<dbReference type="GO" id="GO:0007166">
    <property type="term" value="P:cell surface receptor signaling pathway"/>
    <property type="evidence" value="ECO:0007669"/>
    <property type="project" value="InterPro"/>
</dbReference>
<evidence type="ECO:0000256" key="4">
    <source>
        <dbReference type="ARBA" id="ARBA00022989"/>
    </source>
</evidence>
<keyword evidence="3" id="KW-0732">Signal</keyword>
<keyword evidence="11" id="KW-1185">Reference proteome</keyword>
<dbReference type="Pfam" id="PF01825">
    <property type="entry name" value="GPS"/>
    <property type="match status" value="1"/>
</dbReference>
<feature type="transmembrane region" description="Helical" evidence="7">
    <location>
        <begin position="132"/>
        <end position="149"/>
    </location>
</feature>
<name>A0A8C3AWQ6_CYCLU</name>
<feature type="transmembrane region" description="Helical" evidence="7">
    <location>
        <begin position="203"/>
        <end position="224"/>
    </location>
</feature>
<keyword evidence="4 7" id="KW-1133">Transmembrane helix</keyword>
<evidence type="ECO:0000313" key="11">
    <source>
        <dbReference type="Proteomes" id="UP000694565"/>
    </source>
</evidence>
<dbReference type="PROSITE" id="PS00650">
    <property type="entry name" value="G_PROTEIN_RECEP_F2_2"/>
    <property type="match status" value="1"/>
</dbReference>
<accession>A0A8C3AWQ6</accession>
<evidence type="ECO:0000313" key="10">
    <source>
        <dbReference type="Ensembl" id="ENSCLMP00005047682.1"/>
    </source>
</evidence>
<dbReference type="SUPFAM" id="SSF81321">
    <property type="entry name" value="Family A G protein-coupled receptor-like"/>
    <property type="match status" value="1"/>
</dbReference>
<evidence type="ECO:0000256" key="6">
    <source>
        <dbReference type="ARBA" id="ARBA00023157"/>
    </source>
</evidence>
<reference evidence="10" key="1">
    <citation type="submission" date="2025-08" db="UniProtKB">
        <authorList>
            <consortium name="Ensembl"/>
        </authorList>
    </citation>
    <scope>IDENTIFICATION</scope>
</reference>